<dbReference type="GO" id="GO:0003700">
    <property type="term" value="F:DNA-binding transcription factor activity"/>
    <property type="evidence" value="ECO:0007669"/>
    <property type="project" value="InterPro"/>
</dbReference>
<dbReference type="PROSITE" id="PS50039">
    <property type="entry name" value="FORK_HEAD_3"/>
    <property type="match status" value="1"/>
</dbReference>
<accession>A0A3P8Z2A7</accession>
<dbReference type="STRING" id="8010.ENSELUP00000022880"/>
<comment type="subcellular location">
    <subcellularLocation>
        <location evidence="2">Nucleus</location>
    </subcellularLocation>
</comment>
<dbReference type="SUPFAM" id="SSF46785">
    <property type="entry name" value="Winged helix' DNA-binding domain"/>
    <property type="match status" value="1"/>
</dbReference>
<feature type="DNA-binding region" description="Fork-head" evidence="2">
    <location>
        <begin position="1"/>
        <end position="78"/>
    </location>
</feature>
<evidence type="ECO:0000256" key="1">
    <source>
        <dbReference type="ARBA" id="ARBA00023125"/>
    </source>
</evidence>
<dbReference type="InterPro" id="IPR001766">
    <property type="entry name" value="Fork_head_dom"/>
</dbReference>
<reference evidence="5" key="1">
    <citation type="journal article" date="2014" name="PLoS ONE">
        <title>The genome and linkage map of the northern pike (Esox lucius): conserved synteny revealed between the salmonid sister group and the Neoteleostei.</title>
        <authorList>
            <person name="Rondeau E.B."/>
            <person name="Minkley D.R."/>
            <person name="Leong J.S."/>
            <person name="Messmer A.M."/>
            <person name="Jantzen J.R."/>
            <person name="von Schalburg K.R."/>
            <person name="Lemon C."/>
            <person name="Bird N.H."/>
            <person name="Koop B.F."/>
        </authorList>
    </citation>
    <scope>NUCLEOTIDE SEQUENCE</scope>
</reference>
<organism evidence="4 5">
    <name type="scientific">Esox lucius</name>
    <name type="common">Northern pike</name>
    <dbReference type="NCBI Taxonomy" id="8010"/>
    <lineage>
        <taxon>Eukaryota</taxon>
        <taxon>Metazoa</taxon>
        <taxon>Chordata</taxon>
        <taxon>Craniata</taxon>
        <taxon>Vertebrata</taxon>
        <taxon>Euteleostomi</taxon>
        <taxon>Actinopterygii</taxon>
        <taxon>Neopterygii</taxon>
        <taxon>Teleostei</taxon>
        <taxon>Protacanthopterygii</taxon>
        <taxon>Esociformes</taxon>
        <taxon>Esocidae</taxon>
        <taxon>Esox</taxon>
    </lineage>
</organism>
<dbReference type="InParanoid" id="A0A3P8Z2A7"/>
<keyword evidence="1 2" id="KW-0238">DNA-binding</keyword>
<feature type="domain" description="Fork-head" evidence="3">
    <location>
        <begin position="1"/>
        <end position="78"/>
    </location>
</feature>
<dbReference type="InterPro" id="IPR036388">
    <property type="entry name" value="WH-like_DNA-bd_sf"/>
</dbReference>
<proteinExistence type="predicted"/>
<dbReference type="Proteomes" id="UP000265140">
    <property type="component" value="Chromosome 10"/>
</dbReference>
<reference evidence="4" key="3">
    <citation type="submission" date="2025-08" db="UniProtKB">
        <authorList>
            <consortium name="Ensembl"/>
        </authorList>
    </citation>
    <scope>IDENTIFICATION</scope>
</reference>
<dbReference type="PANTHER" id="PTHR47316">
    <property type="entry name" value="FORKHEAD BOX PROTEIN H1"/>
    <property type="match status" value="1"/>
</dbReference>
<dbReference type="GO" id="GO:0005634">
    <property type="term" value="C:nucleus"/>
    <property type="evidence" value="ECO:0007669"/>
    <property type="project" value="UniProtKB-SubCell"/>
</dbReference>
<dbReference type="PANTHER" id="PTHR47316:SF1">
    <property type="entry name" value="FORKHEAD BOX PROTEIN H1"/>
    <property type="match status" value="1"/>
</dbReference>
<protein>
    <recommendedName>
        <fullName evidence="3">Fork-head domain-containing protein</fullName>
    </recommendedName>
</protein>
<evidence type="ECO:0000259" key="3">
    <source>
        <dbReference type="PROSITE" id="PS50039"/>
    </source>
</evidence>
<keyword evidence="5" id="KW-1185">Reference proteome</keyword>
<evidence type="ECO:0000313" key="4">
    <source>
        <dbReference type="Ensembl" id="ENSELUP00000022880.2"/>
    </source>
</evidence>
<dbReference type="Bgee" id="ENSELUG00000021809">
    <property type="expression patterns" value="Expressed in ovary and 3 other cell types or tissues"/>
</dbReference>
<dbReference type="Ensembl" id="ENSELUT00000033947.3">
    <property type="protein sequence ID" value="ENSELUP00000022880.2"/>
    <property type="gene ID" value="ENSELUG00000021809.3"/>
</dbReference>
<reference evidence="4" key="4">
    <citation type="submission" date="2025-09" db="UniProtKB">
        <authorList>
            <consortium name="Ensembl"/>
        </authorList>
    </citation>
    <scope>IDENTIFICATION</scope>
</reference>
<dbReference type="GeneTree" id="ENSGT01030000234863"/>
<name>A0A3P8Z2A7_ESOLU</name>
<evidence type="ECO:0000313" key="5">
    <source>
        <dbReference type="Proteomes" id="UP000265140"/>
    </source>
</evidence>
<dbReference type="InterPro" id="IPR036390">
    <property type="entry name" value="WH_DNA-bd_sf"/>
</dbReference>
<dbReference type="FunCoup" id="A0A3P8Z2A7">
    <property type="interactions" value="52"/>
</dbReference>
<dbReference type="GO" id="GO:0043565">
    <property type="term" value="F:sequence-specific DNA binding"/>
    <property type="evidence" value="ECO:0007669"/>
    <property type="project" value="InterPro"/>
</dbReference>
<evidence type="ECO:0000256" key="2">
    <source>
        <dbReference type="PROSITE-ProRule" id="PRU00089"/>
    </source>
</evidence>
<sequence>WPNPLTAQLSATQRNGQTDIASFHLQIMDKLEAFISGNRKGIENNIRVCLSSHDCFVKVPAGPYVTQSNKNFWKVDESRITAKMARRNFKGILHQFPDLYTKVRKQANQTSEASERLATTEPPAPAICCPNIQKSKFTSSFSIESILNQKSQRSCPQNPSFSGVSTDQLLLCAESVDTMRRRIWDSPQVARNRVSCPDDSYPSCVTWGPTVHVIGDGRRTSKMMRMCVKPSYPNYFRPSVAPCFVDRYSKCDVCCPVWT</sequence>
<dbReference type="AlphaFoldDB" id="A0A3P8Z2A7"/>
<dbReference type="InterPro" id="IPR052327">
    <property type="entry name" value="Activin_resp_transcr_regulator"/>
</dbReference>
<keyword evidence="2" id="KW-0539">Nucleus</keyword>
<dbReference type="Pfam" id="PF00250">
    <property type="entry name" value="Forkhead"/>
    <property type="match status" value="1"/>
</dbReference>
<reference evidence="4" key="2">
    <citation type="submission" date="2020-02" db="EMBL/GenBank/DDBJ databases">
        <title>Esox lucius (northern pike) genome, fEsoLuc1, primary haplotype.</title>
        <authorList>
            <person name="Myers G."/>
            <person name="Karagic N."/>
            <person name="Meyer A."/>
            <person name="Pippel M."/>
            <person name="Reichard M."/>
            <person name="Winkler S."/>
            <person name="Tracey A."/>
            <person name="Sims Y."/>
            <person name="Howe K."/>
            <person name="Rhie A."/>
            <person name="Formenti G."/>
            <person name="Durbin R."/>
            <person name="Fedrigo O."/>
            <person name="Jarvis E.D."/>
        </authorList>
    </citation>
    <scope>NUCLEOTIDE SEQUENCE [LARGE SCALE GENOMIC DNA]</scope>
</reference>
<dbReference type="Gene3D" id="1.10.10.10">
    <property type="entry name" value="Winged helix-like DNA-binding domain superfamily/Winged helix DNA-binding domain"/>
    <property type="match status" value="1"/>
</dbReference>